<dbReference type="Proteomes" id="UP000199517">
    <property type="component" value="Unassembled WGS sequence"/>
</dbReference>
<name>A0A1I1TRT4_9BURK</name>
<dbReference type="PANTHER" id="PTHR42913:SF3">
    <property type="entry name" value="64 KDA MITOCHONDRIAL NADH DEHYDROGENASE (EUROFUNG)"/>
    <property type="match status" value="1"/>
</dbReference>
<keyword evidence="3" id="KW-0285">Flavoprotein</keyword>
<evidence type="ECO:0000313" key="8">
    <source>
        <dbReference type="Proteomes" id="UP000199517"/>
    </source>
</evidence>
<evidence type="ECO:0000256" key="4">
    <source>
        <dbReference type="ARBA" id="ARBA00022827"/>
    </source>
</evidence>
<evidence type="ECO:0000256" key="1">
    <source>
        <dbReference type="ARBA" id="ARBA00001974"/>
    </source>
</evidence>
<keyword evidence="8" id="KW-1185">Reference proteome</keyword>
<evidence type="ECO:0000256" key="3">
    <source>
        <dbReference type="ARBA" id="ARBA00022630"/>
    </source>
</evidence>
<protein>
    <submittedName>
        <fullName evidence="7">NADH dehydrogenase</fullName>
    </submittedName>
</protein>
<sequence length="450" mass="49168">MNDAQYPHKSPLYPSRPIVVVGGGVAGLEIATELGRLHRREPLLHPPVKLIDRDFAHVWKPMLHTIAAGTRDVHQQQTPFIAQASAAGFSFEPGELCGLNRKSRAIFLAPYKAPDGRVLVPARRVTYTALIIAVGSQANDFGTPGVAEHCHTIDSRSQAEAFSAEIRIRILQCLAEEELEGITQDLSIAIVGGGATGVELAAELIGLADAAEAYGGHGLRSCIHITLIDSGTRLLSAFPQNISDAVQKRLENLGVRVLKNVRVAAATTHGFTLGDGREVSASLRVWAAGVKAPEFLGTLDGLQTTRTNQLVVRPNLQTTLDPNVYAVGDCANLQYEGEERPLPPTAQVAHQQAQHLIRHLPEFFRRDVPVPDFRHRDFGSLVSLSEYDAYGSLGKTGLLKGTTFKGWLAQFSHVLLYRSHQARLHGFWRGGMLWLVDLVNARLRSKIRLD</sequence>
<dbReference type="PRINTS" id="PR00368">
    <property type="entry name" value="FADPNR"/>
</dbReference>
<dbReference type="GO" id="GO:0019646">
    <property type="term" value="P:aerobic electron transport chain"/>
    <property type="evidence" value="ECO:0007669"/>
    <property type="project" value="TreeGrafter"/>
</dbReference>
<evidence type="ECO:0000259" key="6">
    <source>
        <dbReference type="Pfam" id="PF07992"/>
    </source>
</evidence>
<dbReference type="InterPro" id="IPR051169">
    <property type="entry name" value="NADH-Q_oxidoreductase"/>
</dbReference>
<dbReference type="STRING" id="32040.SAMN04489710_1042"/>
<feature type="domain" description="FAD/NAD(P)-binding" evidence="6">
    <location>
        <begin position="18"/>
        <end position="353"/>
    </location>
</feature>
<dbReference type="InterPro" id="IPR023753">
    <property type="entry name" value="FAD/NAD-binding_dom"/>
</dbReference>
<evidence type="ECO:0000256" key="5">
    <source>
        <dbReference type="ARBA" id="ARBA00023002"/>
    </source>
</evidence>
<dbReference type="OrthoDB" id="9781621at2"/>
<comment type="similarity">
    <text evidence="2">Belongs to the NADH dehydrogenase family.</text>
</comment>
<proteinExistence type="inferred from homology"/>
<keyword evidence="4" id="KW-0274">FAD</keyword>
<dbReference type="GO" id="GO:0003955">
    <property type="term" value="F:NAD(P)H dehydrogenase (quinone) activity"/>
    <property type="evidence" value="ECO:0007669"/>
    <property type="project" value="TreeGrafter"/>
</dbReference>
<dbReference type="EMBL" id="FOMQ01000004">
    <property type="protein sequence ID" value="SFD61272.1"/>
    <property type="molecule type" value="Genomic_DNA"/>
</dbReference>
<keyword evidence="5" id="KW-0560">Oxidoreductase</keyword>
<gene>
    <name evidence="7" type="ORF">SAMN04489710_1042</name>
</gene>
<accession>A0A1I1TRT4</accession>
<dbReference type="SUPFAM" id="SSF51905">
    <property type="entry name" value="FAD/NAD(P)-binding domain"/>
    <property type="match status" value="1"/>
</dbReference>
<reference evidence="8" key="1">
    <citation type="submission" date="2016-10" db="EMBL/GenBank/DDBJ databases">
        <authorList>
            <person name="Varghese N."/>
            <person name="Submissions S."/>
        </authorList>
    </citation>
    <scope>NUCLEOTIDE SEQUENCE [LARGE SCALE GENOMIC DNA]</scope>
    <source>
        <strain evidence="8">DSM 7481</strain>
    </source>
</reference>
<evidence type="ECO:0000256" key="2">
    <source>
        <dbReference type="ARBA" id="ARBA00005272"/>
    </source>
</evidence>
<dbReference type="PANTHER" id="PTHR42913">
    <property type="entry name" value="APOPTOSIS-INDUCING FACTOR 1"/>
    <property type="match status" value="1"/>
</dbReference>
<dbReference type="InterPro" id="IPR036188">
    <property type="entry name" value="FAD/NAD-bd_sf"/>
</dbReference>
<dbReference type="RefSeq" id="WP_092950507.1">
    <property type="nucleotide sequence ID" value="NZ_FOMQ01000004.1"/>
</dbReference>
<dbReference type="Gene3D" id="3.50.50.100">
    <property type="match status" value="1"/>
</dbReference>
<evidence type="ECO:0000313" key="7">
    <source>
        <dbReference type="EMBL" id="SFD61272.1"/>
    </source>
</evidence>
<comment type="cofactor">
    <cofactor evidence="1">
        <name>FAD</name>
        <dbReference type="ChEBI" id="CHEBI:57692"/>
    </cofactor>
</comment>
<dbReference type="PRINTS" id="PR00411">
    <property type="entry name" value="PNDRDTASEI"/>
</dbReference>
<dbReference type="AlphaFoldDB" id="A0A1I1TRT4"/>
<organism evidence="7 8">
    <name type="scientific">Paracidovorax konjaci</name>
    <dbReference type="NCBI Taxonomy" id="32040"/>
    <lineage>
        <taxon>Bacteria</taxon>
        <taxon>Pseudomonadati</taxon>
        <taxon>Pseudomonadota</taxon>
        <taxon>Betaproteobacteria</taxon>
        <taxon>Burkholderiales</taxon>
        <taxon>Comamonadaceae</taxon>
        <taxon>Paracidovorax</taxon>
    </lineage>
</organism>
<dbReference type="Pfam" id="PF07992">
    <property type="entry name" value="Pyr_redox_2"/>
    <property type="match status" value="1"/>
</dbReference>